<dbReference type="STRING" id="858619.CVAR_0752"/>
<evidence type="ECO:0000256" key="4">
    <source>
        <dbReference type="ARBA" id="ARBA00022729"/>
    </source>
</evidence>
<organism evidence="6 7">
    <name type="scientific">Corynebacterium variabile (strain DSM 44702 / CIP 107183 / JCM 12073 / NCIMB 30131)</name>
    <name type="common">Corynebacterium mooreparkense</name>
    <dbReference type="NCBI Taxonomy" id="858619"/>
    <lineage>
        <taxon>Bacteria</taxon>
        <taxon>Bacillati</taxon>
        <taxon>Actinomycetota</taxon>
        <taxon>Actinomycetes</taxon>
        <taxon>Mycobacteriales</taxon>
        <taxon>Corynebacteriaceae</taxon>
        <taxon>Corynebacterium</taxon>
    </lineage>
</organism>
<dbReference type="KEGG" id="cva:CVAR_0752"/>
<evidence type="ECO:0000313" key="7">
    <source>
        <dbReference type="Proteomes" id="UP000006659"/>
    </source>
</evidence>
<keyword evidence="3" id="KW-0813">Transport</keyword>
<dbReference type="SUPFAM" id="SSF53807">
    <property type="entry name" value="Helical backbone' metal receptor"/>
    <property type="match status" value="1"/>
</dbReference>
<dbReference type="GO" id="GO:1901678">
    <property type="term" value="P:iron coordination entity transport"/>
    <property type="evidence" value="ECO:0007669"/>
    <property type="project" value="UniProtKB-ARBA"/>
</dbReference>
<dbReference type="eggNOG" id="COG4607">
    <property type="taxonomic scope" value="Bacteria"/>
</dbReference>
<evidence type="ECO:0000256" key="3">
    <source>
        <dbReference type="ARBA" id="ARBA00022448"/>
    </source>
</evidence>
<dbReference type="Pfam" id="PF01497">
    <property type="entry name" value="Peripla_BP_2"/>
    <property type="match status" value="1"/>
</dbReference>
<dbReference type="AlphaFoldDB" id="G0HA89"/>
<comment type="subcellular location">
    <subcellularLocation>
        <location evidence="1">Cell envelope</location>
    </subcellularLocation>
</comment>
<keyword evidence="4" id="KW-0732">Signal</keyword>
<evidence type="ECO:0000256" key="2">
    <source>
        <dbReference type="ARBA" id="ARBA00008814"/>
    </source>
</evidence>
<dbReference type="Proteomes" id="UP000006659">
    <property type="component" value="Chromosome"/>
</dbReference>
<proteinExistence type="inferred from homology"/>
<sequence>MLRLSLANRGHCSLGCGKRFPNLTFREDSPVIMRTLFRGNRRRLAPVALAATAFLAAGSLVACSDDDSDSGSNGDTKTVTDARGEVEIPADPQRVAAFDNRIFQVLEDWDIDLVSAPVTLIPDSITKYHDDTDIHDTGSHREPNLEELVAADPDLIITGYRYSSQYDDMKELLPDTPILDLSFDKDLESTDEDAPATQSTEDTLKDITSLIGEVFDKNDEAEDLISAFDEAKDRGKEAYNSDETVMGLVTSGGDINYAAPSTGRSVGPIFDMLGLTPSYDHEGSTNHQGDDISVEAIADSRPDWIIVLDRDAAISADEPEYHSAHELIADSEALKNVPAVQDDHIILLPNDFYITEDIEAYTEVLNSVADAFEAAK</sequence>
<evidence type="ECO:0000313" key="6">
    <source>
        <dbReference type="EMBL" id="AEK36105.1"/>
    </source>
</evidence>
<dbReference type="EMBL" id="CP002917">
    <property type="protein sequence ID" value="AEK36105.1"/>
    <property type="molecule type" value="Genomic_DNA"/>
</dbReference>
<reference evidence="6 7" key="1">
    <citation type="journal article" date="2011" name="BMC Genomics">
        <title>Complete genome sequence of Corynebacterium variabile DSM 44702 isolated from the surface of smear-ripened cheeses and insights into cheese ripening and flavor generation.</title>
        <authorList>
            <person name="Schroeder J."/>
            <person name="Maus I."/>
            <person name="Trost E."/>
            <person name="Tauch A."/>
        </authorList>
    </citation>
    <scope>NUCLEOTIDE SEQUENCE [LARGE SCALE GENOMIC DNA]</scope>
    <source>
        <strain evidence="7">DSM 44702 / JCM 12073 / NCIMB 30131</strain>
    </source>
</reference>
<dbReference type="PROSITE" id="PS50983">
    <property type="entry name" value="FE_B12_PBP"/>
    <property type="match status" value="1"/>
</dbReference>
<comment type="similarity">
    <text evidence="2">Belongs to the bacterial solute-binding protein 8 family.</text>
</comment>
<dbReference type="GO" id="GO:0030288">
    <property type="term" value="C:outer membrane-bounded periplasmic space"/>
    <property type="evidence" value="ECO:0007669"/>
    <property type="project" value="TreeGrafter"/>
</dbReference>
<dbReference type="InterPro" id="IPR051313">
    <property type="entry name" value="Bact_iron-sidero_bind"/>
</dbReference>
<evidence type="ECO:0000259" key="5">
    <source>
        <dbReference type="PROSITE" id="PS50983"/>
    </source>
</evidence>
<protein>
    <submittedName>
        <fullName evidence="6">ABC transport system substrate-binding protein</fullName>
    </submittedName>
</protein>
<dbReference type="InterPro" id="IPR002491">
    <property type="entry name" value="ABC_transptr_periplasmic_BD"/>
</dbReference>
<feature type="domain" description="Fe/B12 periplasmic-binding" evidence="5">
    <location>
        <begin position="94"/>
        <end position="376"/>
    </location>
</feature>
<dbReference type="HOGENOM" id="CLU_038034_3_1_11"/>
<accession>G0HA89</accession>
<dbReference type="PANTHER" id="PTHR30532">
    <property type="entry name" value="IRON III DICITRATE-BINDING PERIPLASMIC PROTEIN"/>
    <property type="match status" value="1"/>
</dbReference>
<name>G0HA89_CORVD</name>
<evidence type="ECO:0000256" key="1">
    <source>
        <dbReference type="ARBA" id="ARBA00004196"/>
    </source>
</evidence>
<dbReference type="Gene3D" id="3.40.50.1980">
    <property type="entry name" value="Nitrogenase molybdenum iron protein domain"/>
    <property type="match status" value="2"/>
</dbReference>
<gene>
    <name evidence="6" type="ordered locus">CVAR_0752</name>
</gene>
<dbReference type="PANTHER" id="PTHR30532:SF28">
    <property type="entry name" value="PETROBACTIN-BINDING PROTEIN YCLQ"/>
    <property type="match status" value="1"/>
</dbReference>